<evidence type="ECO:0000313" key="3">
    <source>
        <dbReference type="EMBL" id="CAK9865536.1"/>
    </source>
</evidence>
<protein>
    <recommendedName>
        <fullName evidence="2">HhH-GPD domain-containing protein</fullName>
    </recommendedName>
</protein>
<reference evidence="3" key="1">
    <citation type="submission" date="2024-03" db="EMBL/GenBank/DDBJ databases">
        <authorList>
            <consortium name="ELIXIR-Norway"/>
            <consortium name="Elixir Norway"/>
        </authorList>
    </citation>
    <scope>NUCLEOTIDE SEQUENCE</scope>
</reference>
<feature type="compositionally biased region" description="Basic and acidic residues" evidence="1">
    <location>
        <begin position="186"/>
        <end position="210"/>
    </location>
</feature>
<dbReference type="EMBL" id="OZ023716">
    <property type="protein sequence ID" value="CAK9865536.1"/>
    <property type="molecule type" value="Genomic_DNA"/>
</dbReference>
<dbReference type="Gene3D" id="1.10.1670.10">
    <property type="entry name" value="Helix-hairpin-Helix base-excision DNA repair enzymes (C-terminal)"/>
    <property type="match status" value="1"/>
</dbReference>
<evidence type="ECO:0000256" key="1">
    <source>
        <dbReference type="SAM" id="MobiDB-lite"/>
    </source>
</evidence>
<dbReference type="InterPro" id="IPR023170">
    <property type="entry name" value="HhH_base_excis_C"/>
</dbReference>
<dbReference type="InterPro" id="IPR003265">
    <property type="entry name" value="HhH-GPD_domain"/>
</dbReference>
<dbReference type="PANTHER" id="PTHR47203:SF1">
    <property type="entry name" value="HYPOTHETICAL BASE EXCISION DNA REPAIR PROTEIN (EUROFUNG)"/>
    <property type="match status" value="1"/>
</dbReference>
<feature type="domain" description="HhH-GPD" evidence="2">
    <location>
        <begin position="317"/>
        <end position="474"/>
    </location>
</feature>
<dbReference type="Pfam" id="PF00730">
    <property type="entry name" value="HhH-GPD"/>
    <property type="match status" value="1"/>
</dbReference>
<feature type="compositionally biased region" description="Basic and acidic residues" evidence="1">
    <location>
        <begin position="100"/>
        <end position="111"/>
    </location>
</feature>
<proteinExistence type="predicted"/>
<gene>
    <name evidence="3" type="ORF">CSSPJE1EN2_LOCUS8531</name>
</gene>
<dbReference type="SUPFAM" id="SSF48150">
    <property type="entry name" value="DNA-glycosylase"/>
    <property type="match status" value="1"/>
</dbReference>
<dbReference type="Proteomes" id="UP001497522">
    <property type="component" value="Chromosome 15"/>
</dbReference>
<name>A0ABP1ASR1_9BRYO</name>
<dbReference type="SMART" id="SM00478">
    <property type="entry name" value="ENDO3c"/>
    <property type="match status" value="1"/>
</dbReference>
<accession>A0ABP1ASR1</accession>
<organism evidence="3 4">
    <name type="scientific">Sphagnum jensenii</name>
    <dbReference type="NCBI Taxonomy" id="128206"/>
    <lineage>
        <taxon>Eukaryota</taxon>
        <taxon>Viridiplantae</taxon>
        <taxon>Streptophyta</taxon>
        <taxon>Embryophyta</taxon>
        <taxon>Bryophyta</taxon>
        <taxon>Sphagnophytina</taxon>
        <taxon>Sphagnopsida</taxon>
        <taxon>Sphagnales</taxon>
        <taxon>Sphagnaceae</taxon>
        <taxon>Sphagnum</taxon>
    </lineage>
</organism>
<feature type="compositionally biased region" description="Acidic residues" evidence="1">
    <location>
        <begin position="150"/>
        <end position="160"/>
    </location>
</feature>
<keyword evidence="4" id="KW-1185">Reference proteome</keyword>
<feature type="region of interest" description="Disordered" evidence="1">
    <location>
        <begin position="94"/>
        <end position="236"/>
    </location>
</feature>
<dbReference type="PANTHER" id="PTHR47203">
    <property type="match status" value="1"/>
</dbReference>
<dbReference type="CDD" id="cd00056">
    <property type="entry name" value="ENDO3c"/>
    <property type="match status" value="1"/>
</dbReference>
<sequence length="524" mass="58078">MFVRRVLFVLSVHRVAMNACRRSLRLAALLPSRNNDRKSITPTGTVGIASFVVLRAKKLAAELKLENGDEGEGDGEDDESAAVVSSVESFERSSSPYGCRVRDKSRSEKLNLRSKRKLSFGGGQEKNSRRAFPSHLMKAQSFSVKQEGTVEGEDEQEAFVEEGHARPAPSKSRGKRKAKQNFDIPQVKEESNKPEKKPYQKSVSKVDSKDAAQSQACRGKRRLISSSETPGDKGHCGTKVELLALEVASRSPVTVMQLEGPYPTFARPSVEECWEVRNRLHSLHGLGGEYDQGRIRVLTGSPSERHTVLDSLIGTILSQNTTDNNSRRAFASLKTAFPTWEEVQKADLNAVEDAIRCGGLAQIKAARIANILNTLLEERGSICLEYVRNMTSDQIKAELSRFKGVGPKTVACVLMFHLEHNEFPVDTHVHRLSKMLGWVPPNADREKAYLHLNKRVPNDIKFDLHCLLVTHGKRCPRCAKGGRAQTTPDGPCPLVNWSFKAVQENDSKGSISLLDQNAIKFLEG</sequence>
<evidence type="ECO:0000313" key="4">
    <source>
        <dbReference type="Proteomes" id="UP001497522"/>
    </source>
</evidence>
<dbReference type="Gene3D" id="1.10.340.30">
    <property type="entry name" value="Hypothetical protein, domain 2"/>
    <property type="match status" value="1"/>
</dbReference>
<dbReference type="InterPro" id="IPR011257">
    <property type="entry name" value="DNA_glycosylase"/>
</dbReference>
<evidence type="ECO:0000259" key="2">
    <source>
        <dbReference type="SMART" id="SM00478"/>
    </source>
</evidence>